<dbReference type="Proteomes" id="UP000320672">
    <property type="component" value="Chromosome"/>
</dbReference>
<dbReference type="OrthoDB" id="214969at2"/>
<dbReference type="KEGG" id="rml:FF011L_31560"/>
<reference evidence="1 2" key="1">
    <citation type="submission" date="2019-02" db="EMBL/GenBank/DDBJ databases">
        <title>Deep-cultivation of Planctomycetes and their phenomic and genomic characterization uncovers novel biology.</title>
        <authorList>
            <person name="Wiegand S."/>
            <person name="Jogler M."/>
            <person name="Boedeker C."/>
            <person name="Pinto D."/>
            <person name="Vollmers J."/>
            <person name="Rivas-Marin E."/>
            <person name="Kohn T."/>
            <person name="Peeters S.H."/>
            <person name="Heuer A."/>
            <person name="Rast P."/>
            <person name="Oberbeckmann S."/>
            <person name="Bunk B."/>
            <person name="Jeske O."/>
            <person name="Meyerdierks A."/>
            <person name="Storesund J.E."/>
            <person name="Kallscheuer N."/>
            <person name="Luecker S."/>
            <person name="Lage O.M."/>
            <person name="Pohl T."/>
            <person name="Merkel B.J."/>
            <person name="Hornburger P."/>
            <person name="Mueller R.-W."/>
            <person name="Bruemmer F."/>
            <person name="Labrenz M."/>
            <person name="Spormann A.M."/>
            <person name="Op den Camp H."/>
            <person name="Overmann J."/>
            <person name="Amann R."/>
            <person name="Jetten M.S.M."/>
            <person name="Mascher T."/>
            <person name="Medema M.H."/>
            <person name="Devos D.P."/>
            <person name="Kaster A.-K."/>
            <person name="Ovreas L."/>
            <person name="Rohde M."/>
            <person name="Galperin M.Y."/>
            <person name="Jogler C."/>
        </authorList>
    </citation>
    <scope>NUCLEOTIDE SEQUENCE [LARGE SCALE GENOMIC DNA]</scope>
    <source>
        <strain evidence="1 2">FF011L</strain>
    </source>
</reference>
<evidence type="ECO:0000313" key="2">
    <source>
        <dbReference type="Proteomes" id="UP000320672"/>
    </source>
</evidence>
<name>A0A517MHV3_9BACT</name>
<protein>
    <submittedName>
        <fullName evidence="1">Uncharacterized protein</fullName>
    </submittedName>
</protein>
<organism evidence="1 2">
    <name type="scientific">Roseimaritima multifibrata</name>
    <dbReference type="NCBI Taxonomy" id="1930274"/>
    <lineage>
        <taxon>Bacteria</taxon>
        <taxon>Pseudomonadati</taxon>
        <taxon>Planctomycetota</taxon>
        <taxon>Planctomycetia</taxon>
        <taxon>Pirellulales</taxon>
        <taxon>Pirellulaceae</taxon>
        <taxon>Roseimaritima</taxon>
    </lineage>
</organism>
<sequence length="144" mass="14263">MSNSNFGRRNFGRLALVATGAMVVGAKDAVAQDNAAAKVDLGVDPALLIASPNACKGLNTCKGEGKGQHDCAGMGSCAAVAKHDCAGANECKGAGGCGGYPGQNTCKGKGECGVPLNAGASKLARKQFEQLMKAAGKKVGPAPK</sequence>
<accession>A0A517MHV3</accession>
<dbReference type="PROSITE" id="PS51318">
    <property type="entry name" value="TAT"/>
    <property type="match status" value="1"/>
</dbReference>
<dbReference type="EMBL" id="CP036262">
    <property type="protein sequence ID" value="QDS94377.1"/>
    <property type="molecule type" value="Genomic_DNA"/>
</dbReference>
<dbReference type="AlphaFoldDB" id="A0A517MHV3"/>
<evidence type="ECO:0000313" key="1">
    <source>
        <dbReference type="EMBL" id="QDS94377.1"/>
    </source>
</evidence>
<gene>
    <name evidence="1" type="ORF">FF011L_31560</name>
</gene>
<dbReference type="RefSeq" id="WP_145352421.1">
    <property type="nucleotide sequence ID" value="NZ_CP036262.1"/>
</dbReference>
<dbReference type="InterPro" id="IPR006311">
    <property type="entry name" value="TAT_signal"/>
</dbReference>
<proteinExistence type="predicted"/>
<keyword evidence="2" id="KW-1185">Reference proteome</keyword>